<feature type="chain" id="PRO_5044244327" description="RING-type E3 ubiquitin transferase" evidence="9">
    <location>
        <begin position="19"/>
        <end position="648"/>
    </location>
</feature>
<protein>
    <recommendedName>
        <fullName evidence="3">RING-type E3 ubiquitin transferase</fullName>
        <ecNumber evidence="3">2.3.2.27</ecNumber>
    </recommendedName>
</protein>
<evidence type="ECO:0000256" key="7">
    <source>
        <dbReference type="ARBA" id="ARBA00023054"/>
    </source>
</evidence>
<keyword evidence="6" id="KW-0833">Ubl conjugation pathway</keyword>
<dbReference type="GO" id="GO:0016567">
    <property type="term" value="P:protein ubiquitination"/>
    <property type="evidence" value="ECO:0007669"/>
    <property type="project" value="InterPro"/>
</dbReference>
<name>A0AB40AIC0_DIOCR</name>
<keyword evidence="4" id="KW-0808">Transferase</keyword>
<dbReference type="Gene3D" id="3.30.40.10">
    <property type="entry name" value="Zinc/RING finger domain, C3HC4 (zinc finger)"/>
    <property type="match status" value="1"/>
</dbReference>
<evidence type="ECO:0000259" key="10">
    <source>
        <dbReference type="PROSITE" id="PS51698"/>
    </source>
</evidence>
<dbReference type="PROSITE" id="PS51698">
    <property type="entry name" value="U_BOX"/>
    <property type="match status" value="1"/>
</dbReference>
<dbReference type="SUPFAM" id="SSF57850">
    <property type="entry name" value="RING/U-box"/>
    <property type="match status" value="1"/>
</dbReference>
<feature type="signal peptide" evidence="9">
    <location>
        <begin position="1"/>
        <end position="18"/>
    </location>
</feature>
<evidence type="ECO:0000256" key="2">
    <source>
        <dbReference type="ARBA" id="ARBA00004906"/>
    </source>
</evidence>
<evidence type="ECO:0000256" key="8">
    <source>
        <dbReference type="PROSITE-ProRule" id="PRU00259"/>
    </source>
</evidence>
<dbReference type="InterPro" id="IPR013083">
    <property type="entry name" value="Znf_RING/FYVE/PHD"/>
</dbReference>
<dbReference type="SUPFAM" id="SSF48371">
    <property type="entry name" value="ARM repeat"/>
    <property type="match status" value="1"/>
</dbReference>
<evidence type="ECO:0000256" key="6">
    <source>
        <dbReference type="ARBA" id="ARBA00022786"/>
    </source>
</evidence>
<keyword evidence="5" id="KW-0677">Repeat</keyword>
<dbReference type="FunFam" id="3.30.40.10:FF:000292">
    <property type="entry name" value="RING-type E3 ubiquitin transferase"/>
    <property type="match status" value="1"/>
</dbReference>
<dbReference type="PANTHER" id="PTHR23315">
    <property type="entry name" value="U BOX DOMAIN-CONTAINING"/>
    <property type="match status" value="1"/>
</dbReference>
<evidence type="ECO:0000313" key="12">
    <source>
        <dbReference type="RefSeq" id="XP_039114707.1"/>
    </source>
</evidence>
<dbReference type="Gene3D" id="1.25.10.10">
    <property type="entry name" value="Leucine-rich Repeat Variant"/>
    <property type="match status" value="1"/>
</dbReference>
<dbReference type="InterPro" id="IPR011989">
    <property type="entry name" value="ARM-like"/>
</dbReference>
<dbReference type="Pfam" id="PF04564">
    <property type="entry name" value="U-box"/>
    <property type="match status" value="1"/>
</dbReference>
<keyword evidence="7" id="KW-0175">Coiled coil</keyword>
<gene>
    <name evidence="12" type="primary">LOC120250034</name>
</gene>
<dbReference type="AlphaFoldDB" id="A0AB40AIC0"/>
<evidence type="ECO:0000256" key="4">
    <source>
        <dbReference type="ARBA" id="ARBA00022679"/>
    </source>
</evidence>
<feature type="repeat" description="ARM" evidence="8">
    <location>
        <begin position="363"/>
        <end position="405"/>
    </location>
</feature>
<dbReference type="GO" id="GO:0061630">
    <property type="term" value="F:ubiquitin protein ligase activity"/>
    <property type="evidence" value="ECO:0007669"/>
    <property type="project" value="UniProtKB-EC"/>
</dbReference>
<feature type="repeat" description="ARM" evidence="8">
    <location>
        <begin position="405"/>
        <end position="447"/>
    </location>
</feature>
<proteinExistence type="predicted"/>
<keyword evidence="9" id="KW-0732">Signal</keyword>
<evidence type="ECO:0000256" key="1">
    <source>
        <dbReference type="ARBA" id="ARBA00000900"/>
    </source>
</evidence>
<dbReference type="InterPro" id="IPR058678">
    <property type="entry name" value="ARM_PUB"/>
</dbReference>
<dbReference type="Proteomes" id="UP001515500">
    <property type="component" value="Chromosome 19"/>
</dbReference>
<dbReference type="SMART" id="SM00185">
    <property type="entry name" value="ARM"/>
    <property type="match status" value="6"/>
</dbReference>
<feature type="domain" description="U-box" evidence="10">
    <location>
        <begin position="264"/>
        <end position="338"/>
    </location>
</feature>
<dbReference type="GeneID" id="120250034"/>
<dbReference type="PROSITE" id="PS50176">
    <property type="entry name" value="ARM_REPEAT"/>
    <property type="match status" value="2"/>
</dbReference>
<dbReference type="EC" id="2.3.2.27" evidence="3"/>
<dbReference type="SMART" id="SM00504">
    <property type="entry name" value="Ubox"/>
    <property type="match status" value="1"/>
</dbReference>
<dbReference type="PANTHER" id="PTHR23315:SF52">
    <property type="entry name" value="U-BOX DOMAIN-CONTAINING PROTEIN 10"/>
    <property type="match status" value="1"/>
</dbReference>
<organism evidence="11 12">
    <name type="scientific">Dioscorea cayennensis subsp. rotundata</name>
    <name type="common">White Guinea yam</name>
    <name type="synonym">Dioscorea rotundata</name>
    <dbReference type="NCBI Taxonomy" id="55577"/>
    <lineage>
        <taxon>Eukaryota</taxon>
        <taxon>Viridiplantae</taxon>
        <taxon>Streptophyta</taxon>
        <taxon>Embryophyta</taxon>
        <taxon>Tracheophyta</taxon>
        <taxon>Spermatophyta</taxon>
        <taxon>Magnoliopsida</taxon>
        <taxon>Liliopsida</taxon>
        <taxon>Dioscoreales</taxon>
        <taxon>Dioscoreaceae</taxon>
        <taxon>Dioscorea</taxon>
    </lineage>
</organism>
<dbReference type="RefSeq" id="XP_039114707.1">
    <property type="nucleotide sequence ID" value="XM_039258773.1"/>
</dbReference>
<evidence type="ECO:0000256" key="3">
    <source>
        <dbReference type="ARBA" id="ARBA00012483"/>
    </source>
</evidence>
<dbReference type="InterPro" id="IPR003613">
    <property type="entry name" value="Ubox_domain"/>
</dbReference>
<dbReference type="InterPro" id="IPR057623">
    <property type="entry name" value="PUB12-19-like_N"/>
</dbReference>
<reference evidence="12" key="1">
    <citation type="submission" date="2025-08" db="UniProtKB">
        <authorList>
            <consortium name="RefSeq"/>
        </authorList>
    </citation>
    <scope>IDENTIFICATION</scope>
</reference>
<keyword evidence="11" id="KW-1185">Reference proteome</keyword>
<dbReference type="Pfam" id="PF25598">
    <property type="entry name" value="ARM_PUB"/>
    <property type="match status" value="1"/>
</dbReference>
<comment type="catalytic activity">
    <reaction evidence="1">
        <text>S-ubiquitinyl-[E2 ubiquitin-conjugating enzyme]-L-cysteine + [acceptor protein]-L-lysine = [E2 ubiquitin-conjugating enzyme]-L-cysteine + N(6)-ubiquitinyl-[acceptor protein]-L-lysine.</text>
        <dbReference type="EC" id="2.3.2.27"/>
    </reaction>
</comment>
<dbReference type="FunFam" id="1.25.10.10:FF:000082">
    <property type="entry name" value="RING-type E3 ubiquitin transferase"/>
    <property type="match status" value="1"/>
</dbReference>
<comment type="pathway">
    <text evidence="2">Protein modification; protein ubiquitination.</text>
</comment>
<dbReference type="Pfam" id="PF25368">
    <property type="entry name" value="PUB10_N"/>
    <property type="match status" value="1"/>
</dbReference>
<evidence type="ECO:0000313" key="11">
    <source>
        <dbReference type="Proteomes" id="UP001515500"/>
    </source>
</evidence>
<dbReference type="InterPro" id="IPR000225">
    <property type="entry name" value="Armadillo"/>
</dbReference>
<sequence>MASAAAAVAAELLAVARASPSACPSAAQFRPDCARLARKVSVLANLFEEILDFFFVATTAAATNPPVPPVDQSFCCLDLLLLSLRAVLRFFSIVDSRSGLVGKHITIQFQYVIWQLESALGNLQFDHFNISDEVQEQVELVRSQLRRSLEKPETPNLLVFSEVFQALSDIHGIKDIYQESSNTPAALEIGGTGYSDHDIREIIVLVAEVNGKSDYDVELVLATVIQRLGKTKLEDLCNVVLKDKEPDNSSEKTLAEIKKADTPVIPEDFRCPISLELMKDPVIVATGQTYERSFIQRWIDCGNRTCPKTQQRLQNLTLTPNYVLRSLIMQWCETHRIEQPNRLINGRLRKKDGTFYEISGDRTAIDALVRNLSSASMEEQRSAAAEIRSLAKRSTDNRILIAEAGAIQILIGLLSANDQKTQEHAVTSLLNLSIYEPNRETIMLAGGIVPIIEVLRMGSMEARENAAAAVFSLSLSDENKITIGGTAGAIEALVELLQCGSSRGKKDAATALFNLCIYQGNKSRAVKAGILNPLLDMLKDYSSNGMVDESLTILSVLVSHQEAKSAIAKSNMIPHLIDLLRTGQPRSKENAAAVLLTLCKKNCNNLACIGRLGAIIPLTELVNSGTERAKRKATSLLEHLNKMQTILL</sequence>
<accession>A0AB40AIC0</accession>
<evidence type="ECO:0000256" key="9">
    <source>
        <dbReference type="SAM" id="SignalP"/>
    </source>
</evidence>
<dbReference type="InterPro" id="IPR045210">
    <property type="entry name" value="RING-Ubox_PUB"/>
</dbReference>
<dbReference type="InterPro" id="IPR016024">
    <property type="entry name" value="ARM-type_fold"/>
</dbReference>
<dbReference type="CDD" id="cd16664">
    <property type="entry name" value="RING-Ubox_PUB"/>
    <property type="match status" value="1"/>
</dbReference>
<evidence type="ECO:0000256" key="5">
    <source>
        <dbReference type="ARBA" id="ARBA00022737"/>
    </source>
</evidence>